<evidence type="ECO:0000313" key="3">
    <source>
        <dbReference type="Proteomes" id="UP000059680"/>
    </source>
</evidence>
<dbReference type="Gramene" id="Os08t0246550-00">
    <property type="protein sequence ID" value="Os08t0246550-00"/>
    <property type="gene ID" value="Os08g0246550"/>
</dbReference>
<organism evidence="2 3">
    <name type="scientific">Oryza sativa subsp. japonica</name>
    <name type="common">Rice</name>
    <dbReference type="NCBI Taxonomy" id="39947"/>
    <lineage>
        <taxon>Eukaryota</taxon>
        <taxon>Viridiplantae</taxon>
        <taxon>Streptophyta</taxon>
        <taxon>Embryophyta</taxon>
        <taxon>Tracheophyta</taxon>
        <taxon>Spermatophyta</taxon>
        <taxon>Magnoliopsida</taxon>
        <taxon>Liliopsida</taxon>
        <taxon>Poales</taxon>
        <taxon>Poaceae</taxon>
        <taxon>BOP clade</taxon>
        <taxon>Oryzoideae</taxon>
        <taxon>Oryzeae</taxon>
        <taxon>Oryzinae</taxon>
        <taxon>Oryza</taxon>
        <taxon>Oryza sativa</taxon>
    </lineage>
</organism>
<dbReference type="InParanoid" id="A0A0P0XE05"/>
<reference evidence="2 3" key="2">
    <citation type="journal article" date="2013" name="Plant Cell Physiol.">
        <title>Rice Annotation Project Database (RAP-DB): an integrative and interactive database for rice genomics.</title>
        <authorList>
            <person name="Sakai H."/>
            <person name="Lee S.S."/>
            <person name="Tanaka T."/>
            <person name="Numa H."/>
            <person name="Kim J."/>
            <person name="Kawahara Y."/>
            <person name="Wakimoto H."/>
            <person name="Yang C.C."/>
            <person name="Iwamoto M."/>
            <person name="Abe T."/>
            <person name="Yamada Y."/>
            <person name="Muto A."/>
            <person name="Inokuchi H."/>
            <person name="Ikemura T."/>
            <person name="Matsumoto T."/>
            <person name="Sasaki T."/>
            <person name="Itoh T."/>
        </authorList>
    </citation>
    <scope>NUCLEOTIDE SEQUENCE [LARGE SCALE GENOMIC DNA]</scope>
    <source>
        <strain evidence="3">cv. Nipponbare</strain>
    </source>
</reference>
<keyword evidence="3" id="KW-1185">Reference proteome</keyword>
<protein>
    <submittedName>
        <fullName evidence="2">Os08g0246550 protein</fullName>
    </submittedName>
</protein>
<proteinExistence type="predicted"/>
<feature type="compositionally biased region" description="Basic residues" evidence="1">
    <location>
        <begin position="9"/>
        <end position="29"/>
    </location>
</feature>
<dbReference type="Proteomes" id="UP000059680">
    <property type="component" value="Chromosome 8"/>
</dbReference>
<evidence type="ECO:0000313" key="2">
    <source>
        <dbReference type="EMBL" id="BAT04533.1"/>
    </source>
</evidence>
<feature type="region of interest" description="Disordered" evidence="1">
    <location>
        <begin position="95"/>
        <end position="127"/>
    </location>
</feature>
<dbReference type="AlphaFoldDB" id="A0A0P0XE05"/>
<feature type="non-terminal residue" evidence="2">
    <location>
        <position position="127"/>
    </location>
</feature>
<accession>A0A0P0XE05</accession>
<reference evidence="3" key="1">
    <citation type="journal article" date="2005" name="Nature">
        <title>The map-based sequence of the rice genome.</title>
        <authorList>
            <consortium name="International rice genome sequencing project (IRGSP)"/>
            <person name="Matsumoto T."/>
            <person name="Wu J."/>
            <person name="Kanamori H."/>
            <person name="Katayose Y."/>
            <person name="Fujisawa M."/>
            <person name="Namiki N."/>
            <person name="Mizuno H."/>
            <person name="Yamamoto K."/>
            <person name="Antonio B.A."/>
            <person name="Baba T."/>
            <person name="Sakata K."/>
            <person name="Nagamura Y."/>
            <person name="Aoki H."/>
            <person name="Arikawa K."/>
            <person name="Arita K."/>
            <person name="Bito T."/>
            <person name="Chiden Y."/>
            <person name="Fujitsuka N."/>
            <person name="Fukunaka R."/>
            <person name="Hamada M."/>
            <person name="Harada C."/>
            <person name="Hayashi A."/>
            <person name="Hijishita S."/>
            <person name="Honda M."/>
            <person name="Hosokawa S."/>
            <person name="Ichikawa Y."/>
            <person name="Idonuma A."/>
            <person name="Iijima M."/>
            <person name="Ikeda M."/>
            <person name="Ikeno M."/>
            <person name="Ito K."/>
            <person name="Ito S."/>
            <person name="Ito T."/>
            <person name="Ito Y."/>
            <person name="Ito Y."/>
            <person name="Iwabuchi A."/>
            <person name="Kamiya K."/>
            <person name="Karasawa W."/>
            <person name="Kurita K."/>
            <person name="Katagiri S."/>
            <person name="Kikuta A."/>
            <person name="Kobayashi H."/>
            <person name="Kobayashi N."/>
            <person name="Machita K."/>
            <person name="Maehara T."/>
            <person name="Masukawa M."/>
            <person name="Mizubayashi T."/>
            <person name="Mukai Y."/>
            <person name="Nagasaki H."/>
            <person name="Nagata Y."/>
            <person name="Naito S."/>
            <person name="Nakashima M."/>
            <person name="Nakama Y."/>
            <person name="Nakamichi Y."/>
            <person name="Nakamura M."/>
            <person name="Meguro A."/>
            <person name="Negishi M."/>
            <person name="Ohta I."/>
            <person name="Ohta T."/>
            <person name="Okamoto M."/>
            <person name="Ono N."/>
            <person name="Saji S."/>
            <person name="Sakaguchi M."/>
            <person name="Sakai K."/>
            <person name="Shibata M."/>
            <person name="Shimokawa T."/>
            <person name="Song J."/>
            <person name="Takazaki Y."/>
            <person name="Terasawa K."/>
            <person name="Tsugane M."/>
            <person name="Tsuji K."/>
            <person name="Ueda S."/>
            <person name="Waki K."/>
            <person name="Yamagata H."/>
            <person name="Yamamoto M."/>
            <person name="Yamamoto S."/>
            <person name="Yamane H."/>
            <person name="Yoshiki S."/>
            <person name="Yoshihara R."/>
            <person name="Yukawa K."/>
            <person name="Zhong H."/>
            <person name="Yano M."/>
            <person name="Yuan Q."/>
            <person name="Ouyang S."/>
            <person name="Liu J."/>
            <person name="Jones K.M."/>
            <person name="Gansberger K."/>
            <person name="Moffat K."/>
            <person name="Hill J."/>
            <person name="Bera J."/>
            <person name="Fadrosh D."/>
            <person name="Jin S."/>
            <person name="Johri S."/>
            <person name="Kim M."/>
            <person name="Overton L."/>
            <person name="Reardon M."/>
            <person name="Tsitrin T."/>
            <person name="Vuong H."/>
            <person name="Weaver B."/>
            <person name="Ciecko A."/>
            <person name="Tallon L."/>
            <person name="Jackson J."/>
            <person name="Pai G."/>
            <person name="Aken S.V."/>
            <person name="Utterback T."/>
            <person name="Reidmuller S."/>
            <person name="Feldblyum T."/>
            <person name="Hsiao J."/>
            <person name="Zismann V."/>
            <person name="Iobst S."/>
            <person name="de Vazeille A.R."/>
            <person name="Buell C.R."/>
            <person name="Ying K."/>
            <person name="Li Y."/>
            <person name="Lu T."/>
            <person name="Huang Y."/>
            <person name="Zhao Q."/>
            <person name="Feng Q."/>
            <person name="Zhang L."/>
            <person name="Zhu J."/>
            <person name="Weng Q."/>
            <person name="Mu J."/>
            <person name="Lu Y."/>
            <person name="Fan D."/>
            <person name="Liu Y."/>
            <person name="Guan J."/>
            <person name="Zhang Y."/>
            <person name="Yu S."/>
            <person name="Liu X."/>
            <person name="Zhang Y."/>
            <person name="Hong G."/>
            <person name="Han B."/>
            <person name="Choisne N."/>
            <person name="Demange N."/>
            <person name="Orjeda G."/>
            <person name="Samain S."/>
            <person name="Cattolico L."/>
            <person name="Pelletier E."/>
            <person name="Couloux A."/>
            <person name="Segurens B."/>
            <person name="Wincker P."/>
            <person name="D'Hont A."/>
            <person name="Scarpelli C."/>
            <person name="Weissenbach J."/>
            <person name="Salanoubat M."/>
            <person name="Quetier F."/>
            <person name="Yu Y."/>
            <person name="Kim H.R."/>
            <person name="Rambo T."/>
            <person name="Currie J."/>
            <person name="Collura K."/>
            <person name="Luo M."/>
            <person name="Yang T."/>
            <person name="Ammiraju J.S.S."/>
            <person name="Engler F."/>
            <person name="Soderlund C."/>
            <person name="Wing R.A."/>
            <person name="Palmer L.E."/>
            <person name="de la Bastide M."/>
            <person name="Spiegel L."/>
            <person name="Nascimento L."/>
            <person name="Zutavern T."/>
            <person name="O'Shaughnessy A."/>
            <person name="Dike S."/>
            <person name="Dedhia N."/>
            <person name="Preston R."/>
            <person name="Balija V."/>
            <person name="McCombie W.R."/>
            <person name="Chow T."/>
            <person name="Chen H."/>
            <person name="Chung M."/>
            <person name="Chen C."/>
            <person name="Shaw J."/>
            <person name="Wu H."/>
            <person name="Hsiao K."/>
            <person name="Chao Y."/>
            <person name="Chu M."/>
            <person name="Cheng C."/>
            <person name="Hour A."/>
            <person name="Lee P."/>
            <person name="Lin S."/>
            <person name="Lin Y."/>
            <person name="Liou J."/>
            <person name="Liu S."/>
            <person name="Hsing Y."/>
            <person name="Raghuvanshi S."/>
            <person name="Mohanty A."/>
            <person name="Bharti A.K."/>
            <person name="Gaur A."/>
            <person name="Gupta V."/>
            <person name="Kumar D."/>
            <person name="Ravi V."/>
            <person name="Vij S."/>
            <person name="Kapur A."/>
            <person name="Khurana P."/>
            <person name="Khurana P."/>
            <person name="Khurana J.P."/>
            <person name="Tyagi A.K."/>
            <person name="Gaikwad K."/>
            <person name="Singh A."/>
            <person name="Dalal V."/>
            <person name="Srivastava S."/>
            <person name="Dixit A."/>
            <person name="Pal A.K."/>
            <person name="Ghazi I.A."/>
            <person name="Yadav M."/>
            <person name="Pandit A."/>
            <person name="Bhargava A."/>
            <person name="Sureshbabu K."/>
            <person name="Batra K."/>
            <person name="Sharma T.R."/>
            <person name="Mohapatra T."/>
            <person name="Singh N.K."/>
            <person name="Messing J."/>
            <person name="Nelson A.B."/>
            <person name="Fuks G."/>
            <person name="Kavchok S."/>
            <person name="Keizer G."/>
            <person name="Linton E."/>
            <person name="Llaca V."/>
            <person name="Song R."/>
            <person name="Tanyolac B."/>
            <person name="Young S."/>
            <person name="Ho-Il K."/>
            <person name="Hahn J.H."/>
            <person name="Sangsakoo G."/>
            <person name="Vanavichit A."/>
            <person name="de Mattos Luiz.A.T."/>
            <person name="Zimmer P.D."/>
            <person name="Malone G."/>
            <person name="Dellagostin O."/>
            <person name="de Oliveira A.C."/>
            <person name="Bevan M."/>
            <person name="Bancroft I."/>
            <person name="Minx P."/>
            <person name="Cordum H."/>
            <person name="Wilson R."/>
            <person name="Cheng Z."/>
            <person name="Jin W."/>
            <person name="Jiang J."/>
            <person name="Leong S.A."/>
            <person name="Iwama H."/>
            <person name="Gojobori T."/>
            <person name="Itoh T."/>
            <person name="Niimura Y."/>
            <person name="Fujii Y."/>
            <person name="Habara T."/>
            <person name="Sakai H."/>
            <person name="Sato Y."/>
            <person name="Wilson G."/>
            <person name="Kumar K."/>
            <person name="McCouch S."/>
            <person name="Juretic N."/>
            <person name="Hoen D."/>
            <person name="Wright S."/>
            <person name="Bruskiewich R."/>
            <person name="Bureau T."/>
            <person name="Miyao A."/>
            <person name="Hirochika H."/>
            <person name="Nishikawa T."/>
            <person name="Kadowaki K."/>
            <person name="Sugiura M."/>
            <person name="Burr B."/>
            <person name="Sasaki T."/>
        </authorList>
    </citation>
    <scope>NUCLEOTIDE SEQUENCE [LARGE SCALE GENOMIC DNA]</scope>
    <source>
        <strain evidence="3">cv. Nipponbare</strain>
    </source>
</reference>
<reference evidence="2 3" key="3">
    <citation type="journal article" date="2013" name="Rice">
        <title>Improvement of the Oryza sativa Nipponbare reference genome using next generation sequence and optical map data.</title>
        <authorList>
            <person name="Kawahara Y."/>
            <person name="de la Bastide M."/>
            <person name="Hamilton J.P."/>
            <person name="Kanamori H."/>
            <person name="McCombie W.R."/>
            <person name="Ouyang S."/>
            <person name="Schwartz D.C."/>
            <person name="Tanaka T."/>
            <person name="Wu J."/>
            <person name="Zhou S."/>
            <person name="Childs K.L."/>
            <person name="Davidson R.M."/>
            <person name="Lin H."/>
            <person name="Quesada-Ocampo L."/>
            <person name="Vaillancourt B."/>
            <person name="Sakai H."/>
            <person name="Lee S.S."/>
            <person name="Kim J."/>
            <person name="Numa H."/>
            <person name="Itoh T."/>
            <person name="Buell C.R."/>
            <person name="Matsumoto T."/>
        </authorList>
    </citation>
    <scope>NUCLEOTIDE SEQUENCE [LARGE SCALE GENOMIC DNA]</scope>
    <source>
        <strain evidence="3">cv. Nipponbare</strain>
    </source>
</reference>
<evidence type="ECO:0000256" key="1">
    <source>
        <dbReference type="SAM" id="MobiDB-lite"/>
    </source>
</evidence>
<feature type="compositionally biased region" description="Pro residues" evidence="1">
    <location>
        <begin position="30"/>
        <end position="43"/>
    </location>
</feature>
<dbReference type="PaxDb" id="39947-A0A0P0XE05"/>
<sequence>LFSPSHAPPARHRSPPSRRPRRDSRRRRPQPPLSPRRAPPLSPSPSVVHPDFSIPSPSVLHPVAIAPPSIPTSDRCRRRTLALTAFRHRIACRPVSTAQPSGRRQSLVIRSHHSRGVVKPSGLPWRS</sequence>
<name>A0A0P0XE05_ORYSJ</name>
<gene>
    <name evidence="2" type="ordered locus">Os08g0246550</name>
    <name evidence="2" type="ORF">OSNPB_080246550</name>
</gene>
<dbReference type="EMBL" id="AP014964">
    <property type="protein sequence ID" value="BAT04533.1"/>
    <property type="molecule type" value="Genomic_DNA"/>
</dbReference>
<feature type="region of interest" description="Disordered" evidence="1">
    <location>
        <begin position="1"/>
        <end position="55"/>
    </location>
</feature>